<dbReference type="Proteomes" id="UP001501456">
    <property type="component" value="Unassembled WGS sequence"/>
</dbReference>
<reference evidence="2" key="1">
    <citation type="journal article" date="2019" name="Int. J. Syst. Evol. Microbiol.">
        <title>The Global Catalogue of Microorganisms (GCM) 10K type strain sequencing project: providing services to taxonomists for standard genome sequencing and annotation.</title>
        <authorList>
            <consortium name="The Broad Institute Genomics Platform"/>
            <consortium name="The Broad Institute Genome Sequencing Center for Infectious Disease"/>
            <person name="Wu L."/>
            <person name="Ma J."/>
        </authorList>
    </citation>
    <scope>NUCLEOTIDE SEQUENCE [LARGE SCALE GENOMIC DNA]</scope>
    <source>
        <strain evidence="2">JCM 17525</strain>
    </source>
</reference>
<dbReference type="SUPFAM" id="SSF52540">
    <property type="entry name" value="P-loop containing nucleoside triphosphate hydrolases"/>
    <property type="match status" value="1"/>
</dbReference>
<dbReference type="InterPro" id="IPR027417">
    <property type="entry name" value="P-loop_NTPase"/>
</dbReference>
<organism evidence="1 2">
    <name type="scientific">Corallibacter vietnamensis</name>
    <dbReference type="NCBI Taxonomy" id="904130"/>
    <lineage>
        <taxon>Bacteria</taxon>
        <taxon>Pseudomonadati</taxon>
        <taxon>Bacteroidota</taxon>
        <taxon>Flavobacteriia</taxon>
        <taxon>Flavobacteriales</taxon>
        <taxon>Flavobacteriaceae</taxon>
        <taxon>Corallibacter</taxon>
    </lineage>
</organism>
<evidence type="ECO:0000313" key="2">
    <source>
        <dbReference type="Proteomes" id="UP001501456"/>
    </source>
</evidence>
<comment type="caution">
    <text evidence="1">The sequence shown here is derived from an EMBL/GenBank/DDBJ whole genome shotgun (WGS) entry which is preliminary data.</text>
</comment>
<proteinExistence type="predicted"/>
<gene>
    <name evidence="1" type="ORF">GCM10022271_15870</name>
</gene>
<name>A0ABP7H5P8_9FLAO</name>
<accession>A0ABP7H5P8</accession>
<keyword evidence="2" id="KW-1185">Reference proteome</keyword>
<protein>
    <recommendedName>
        <fullName evidence="3">Sulfotransferase family protein</fullName>
    </recommendedName>
</protein>
<sequence>MTRFNKHVIVVGSARSGTSWLSETLAQPYRYRMLFEPEQETRTQKGHLVCDKWLMTKSDAPKAYRYLKRVFQNRVDCNWIAQNSNRRFKRHLWPFIPKKFIIKFVRANLAAMYLTETFQIPVIHIIRNPYEVLRSQQQVKFPWLYDLSHFVSQPHLVKLIQETFHYDITQYQSLSPIEILAIRWCIENVVPIDIFTEYQSKINVIRYEDLVLNIEEFYRLCENYNLKPVENLQEFYKQPSSKTHPESTRILKNRNKKHFSENDIGKINSIFDVFNVTLYPRAL</sequence>
<dbReference type="Gene3D" id="3.40.50.300">
    <property type="entry name" value="P-loop containing nucleotide triphosphate hydrolases"/>
    <property type="match status" value="1"/>
</dbReference>
<evidence type="ECO:0000313" key="1">
    <source>
        <dbReference type="EMBL" id="GAA3784320.1"/>
    </source>
</evidence>
<dbReference type="RefSeq" id="WP_344729109.1">
    <property type="nucleotide sequence ID" value="NZ_BAABBI010000001.1"/>
</dbReference>
<dbReference type="EMBL" id="BAABBI010000001">
    <property type="protein sequence ID" value="GAA3784320.1"/>
    <property type="molecule type" value="Genomic_DNA"/>
</dbReference>
<evidence type="ECO:0008006" key="3">
    <source>
        <dbReference type="Google" id="ProtNLM"/>
    </source>
</evidence>